<keyword evidence="3" id="KW-1185">Reference proteome</keyword>
<accession>A0ABW0XB97</accession>
<name>A0ABW0XB97_9ACTN</name>
<keyword evidence="2" id="KW-0969">Cilium</keyword>
<sequence length="168" mass="16536">MTTTARPARPARTTRRTLGALAAAAALTAGLLGVSTATAPPARAAACTGTSGVTVVVDFTALGGGIQTGCAPGDPASGLAALTGAGFPYAFHPRFPGFVCKINALPASCTNPTGTAYWSYWHAAHGGPWSYSNLGAGSYDPAPGDVEGWSFGAGTQPGITAPLTPGTA</sequence>
<keyword evidence="1" id="KW-0732">Signal</keyword>
<organism evidence="2 3">
    <name type="scientific">Kitasatospora misakiensis</name>
    <dbReference type="NCBI Taxonomy" id="67330"/>
    <lineage>
        <taxon>Bacteria</taxon>
        <taxon>Bacillati</taxon>
        <taxon>Actinomycetota</taxon>
        <taxon>Actinomycetes</taxon>
        <taxon>Kitasatosporales</taxon>
        <taxon>Streptomycetaceae</taxon>
        <taxon>Kitasatospora</taxon>
    </lineage>
</organism>
<gene>
    <name evidence="2" type="ORF">ACFP3U_33060</name>
</gene>
<proteinExistence type="predicted"/>
<evidence type="ECO:0000313" key="3">
    <source>
        <dbReference type="Proteomes" id="UP001595975"/>
    </source>
</evidence>
<feature type="chain" id="PRO_5046792644" evidence="1">
    <location>
        <begin position="40"/>
        <end position="168"/>
    </location>
</feature>
<dbReference type="EMBL" id="JBHSOF010000068">
    <property type="protein sequence ID" value="MFC5667782.1"/>
    <property type="molecule type" value="Genomic_DNA"/>
</dbReference>
<reference evidence="3" key="1">
    <citation type="journal article" date="2019" name="Int. J. Syst. Evol. Microbiol.">
        <title>The Global Catalogue of Microorganisms (GCM) 10K type strain sequencing project: providing services to taxonomists for standard genome sequencing and annotation.</title>
        <authorList>
            <consortium name="The Broad Institute Genomics Platform"/>
            <consortium name="The Broad Institute Genome Sequencing Center for Infectious Disease"/>
            <person name="Wu L."/>
            <person name="Ma J."/>
        </authorList>
    </citation>
    <scope>NUCLEOTIDE SEQUENCE [LARGE SCALE GENOMIC DNA]</scope>
    <source>
        <strain evidence="3">CGMCC 4.1437</strain>
    </source>
</reference>
<keyword evidence="2" id="KW-0966">Cell projection</keyword>
<dbReference type="PROSITE" id="PS51318">
    <property type="entry name" value="TAT"/>
    <property type="match status" value="1"/>
</dbReference>
<dbReference type="Proteomes" id="UP001595975">
    <property type="component" value="Unassembled WGS sequence"/>
</dbReference>
<dbReference type="InterPro" id="IPR006311">
    <property type="entry name" value="TAT_signal"/>
</dbReference>
<protein>
    <submittedName>
        <fullName evidence="2">Flagellar hook-length control protein FliK</fullName>
    </submittedName>
</protein>
<keyword evidence="2" id="KW-0282">Flagellum</keyword>
<dbReference type="RefSeq" id="WP_380229450.1">
    <property type="nucleotide sequence ID" value="NZ_JBHSOF010000068.1"/>
</dbReference>
<evidence type="ECO:0000256" key="1">
    <source>
        <dbReference type="SAM" id="SignalP"/>
    </source>
</evidence>
<feature type="signal peptide" evidence="1">
    <location>
        <begin position="1"/>
        <end position="39"/>
    </location>
</feature>
<evidence type="ECO:0000313" key="2">
    <source>
        <dbReference type="EMBL" id="MFC5667782.1"/>
    </source>
</evidence>
<comment type="caution">
    <text evidence="2">The sequence shown here is derived from an EMBL/GenBank/DDBJ whole genome shotgun (WGS) entry which is preliminary data.</text>
</comment>